<evidence type="ECO:0000256" key="1">
    <source>
        <dbReference type="ARBA" id="ARBA00022723"/>
    </source>
</evidence>
<evidence type="ECO:0000256" key="2">
    <source>
        <dbReference type="ARBA" id="ARBA00022737"/>
    </source>
</evidence>
<dbReference type="OrthoDB" id="1480693at2759"/>
<dbReference type="PANTHER" id="PTHR46477:SF15">
    <property type="entry name" value="CYSTEINE_HISTIDINE-RICH C1 DOMAIN PROTEIN"/>
    <property type="match status" value="1"/>
</dbReference>
<dbReference type="STRING" id="3983.A0A2C9V4W1"/>
<evidence type="ECO:0000313" key="8">
    <source>
        <dbReference type="Proteomes" id="UP000091857"/>
    </source>
</evidence>
<feature type="compositionally biased region" description="Basic and acidic residues" evidence="4">
    <location>
        <begin position="185"/>
        <end position="196"/>
    </location>
</feature>
<evidence type="ECO:0000256" key="3">
    <source>
        <dbReference type="ARBA" id="ARBA00022833"/>
    </source>
</evidence>
<gene>
    <name evidence="7" type="ORF">MANES_10G031100v8</name>
</gene>
<accession>A0A2C9V4W1</accession>
<organism evidence="7 8">
    <name type="scientific">Manihot esculenta</name>
    <name type="common">Cassava</name>
    <name type="synonym">Jatropha manihot</name>
    <dbReference type="NCBI Taxonomy" id="3983"/>
    <lineage>
        <taxon>Eukaryota</taxon>
        <taxon>Viridiplantae</taxon>
        <taxon>Streptophyta</taxon>
        <taxon>Embryophyta</taxon>
        <taxon>Tracheophyta</taxon>
        <taxon>Spermatophyta</taxon>
        <taxon>Magnoliopsida</taxon>
        <taxon>eudicotyledons</taxon>
        <taxon>Gunneridae</taxon>
        <taxon>Pentapetalae</taxon>
        <taxon>rosids</taxon>
        <taxon>fabids</taxon>
        <taxon>Malpighiales</taxon>
        <taxon>Euphorbiaceae</taxon>
        <taxon>Crotonoideae</taxon>
        <taxon>Manihoteae</taxon>
        <taxon>Manihot</taxon>
    </lineage>
</organism>
<proteinExistence type="predicted"/>
<evidence type="ECO:0000256" key="5">
    <source>
        <dbReference type="SAM" id="Phobius"/>
    </source>
</evidence>
<evidence type="ECO:0000313" key="7">
    <source>
        <dbReference type="EMBL" id="OAY38638.1"/>
    </source>
</evidence>
<feature type="transmembrane region" description="Helical" evidence="5">
    <location>
        <begin position="250"/>
        <end position="271"/>
    </location>
</feature>
<keyword evidence="2" id="KW-0677">Repeat</keyword>
<keyword evidence="1" id="KW-0479">Metal-binding</keyword>
<dbReference type="OMA" id="QKGHEIN"/>
<dbReference type="PROSITE" id="PS50081">
    <property type="entry name" value="ZF_DAG_PE_2"/>
    <property type="match status" value="1"/>
</dbReference>
<dbReference type="InterPro" id="IPR002219">
    <property type="entry name" value="PKC_DAG/PE"/>
</dbReference>
<dbReference type="EMBL" id="CM004396">
    <property type="protein sequence ID" value="OAY38638.1"/>
    <property type="molecule type" value="Genomic_DNA"/>
</dbReference>
<dbReference type="InterPro" id="IPR046349">
    <property type="entry name" value="C1-like_sf"/>
</dbReference>
<evidence type="ECO:0000256" key="4">
    <source>
        <dbReference type="SAM" id="MobiDB-lite"/>
    </source>
</evidence>
<dbReference type="SUPFAM" id="SSF57889">
    <property type="entry name" value="Cysteine-rich domain"/>
    <property type="match status" value="2"/>
</dbReference>
<dbReference type="Gramene" id="Manes.10G031100.1.v8.1">
    <property type="protein sequence ID" value="Manes.10G031100.1.v8.1.CDS.1"/>
    <property type="gene ID" value="Manes.10G031100.v8.1"/>
</dbReference>
<name>A0A2C9V4W1_MANES</name>
<keyword evidence="5" id="KW-0812">Transmembrane</keyword>
<keyword evidence="5" id="KW-0472">Membrane</keyword>
<comment type="caution">
    <text evidence="7">The sequence shown here is derived from an EMBL/GenBank/DDBJ whole genome shotgun (WGS) entry which is preliminary data.</text>
</comment>
<dbReference type="GO" id="GO:0046872">
    <property type="term" value="F:metal ion binding"/>
    <property type="evidence" value="ECO:0007669"/>
    <property type="project" value="UniProtKB-KW"/>
</dbReference>
<keyword evidence="3" id="KW-0862">Zinc</keyword>
<dbReference type="InterPro" id="IPR004146">
    <property type="entry name" value="DC1"/>
</dbReference>
<evidence type="ECO:0000259" key="6">
    <source>
        <dbReference type="PROSITE" id="PS50081"/>
    </source>
</evidence>
<protein>
    <recommendedName>
        <fullName evidence="6">Phorbol-ester/DAG-type domain-containing protein</fullName>
    </recommendedName>
</protein>
<dbReference type="AlphaFoldDB" id="A0A2C9V4W1"/>
<keyword evidence="8" id="KW-1185">Reference proteome</keyword>
<dbReference type="PANTHER" id="PTHR46477">
    <property type="entry name" value="CYSTEINE/HISTIDINE-RICH C1 DOMAIN FAMILY PROTEIN"/>
    <property type="match status" value="1"/>
</dbReference>
<feature type="region of interest" description="Disordered" evidence="4">
    <location>
        <begin position="185"/>
        <end position="244"/>
    </location>
</feature>
<feature type="domain" description="Phorbol-ester/DAG-type" evidence="6">
    <location>
        <begin position="14"/>
        <end position="61"/>
    </location>
</feature>
<keyword evidence="5" id="KW-1133">Transmembrane helix</keyword>
<sequence length="286" mass="31935">MPPITDIKHRSHPAHDLKLSHPATPYICDGCKEIGYGICYRCRECRFYLHKECAIPHSPTYHHLFKGSKFDFYRRSPTSGGRICDACGKDVNGFLYHCSSTGYDMHPNCAKLPLILNGEGLTLELKGKASACQKCRVSGRRSNGWSYVSSCGKYCLHVACVKEMIIEAWEKKYFNLQKGHEINRNHLKLPSKESKNGRVITRGRGRSSSPGRRDGRTEKEGKRRYSSCGRSSNNREKITGRNAGRNPSMIWLNTGVTVLGILLSAFLGVPITPLASAAVLLAKNLF</sequence>
<feature type="compositionally biased region" description="Basic and acidic residues" evidence="4">
    <location>
        <begin position="211"/>
        <end position="223"/>
    </location>
</feature>
<reference evidence="8" key="1">
    <citation type="journal article" date="2016" name="Nat. Biotechnol.">
        <title>Sequencing wild and cultivated cassava and related species reveals extensive interspecific hybridization and genetic diversity.</title>
        <authorList>
            <person name="Bredeson J.V."/>
            <person name="Lyons J.B."/>
            <person name="Prochnik S.E."/>
            <person name="Wu G.A."/>
            <person name="Ha C.M."/>
            <person name="Edsinger-Gonzales E."/>
            <person name="Grimwood J."/>
            <person name="Schmutz J."/>
            <person name="Rabbi I.Y."/>
            <person name="Egesi C."/>
            <person name="Nauluvula P."/>
            <person name="Lebot V."/>
            <person name="Ndunguru J."/>
            <person name="Mkamilo G."/>
            <person name="Bart R.S."/>
            <person name="Setter T.L."/>
            <person name="Gleadow R.M."/>
            <person name="Kulakow P."/>
            <person name="Ferguson M.E."/>
            <person name="Rounsley S."/>
            <person name="Rokhsar D.S."/>
        </authorList>
    </citation>
    <scope>NUCLEOTIDE SEQUENCE [LARGE SCALE GENOMIC DNA]</scope>
    <source>
        <strain evidence="8">cv. AM560-2</strain>
    </source>
</reference>
<dbReference type="Proteomes" id="UP000091857">
    <property type="component" value="Chromosome 10"/>
</dbReference>
<dbReference type="Pfam" id="PF03107">
    <property type="entry name" value="C1_2"/>
    <property type="match status" value="2"/>
</dbReference>
<dbReference type="Gene3D" id="3.30.60.20">
    <property type="match status" value="1"/>
</dbReference>